<evidence type="ECO:0000313" key="2">
    <source>
        <dbReference type="Proteomes" id="UP001629367"/>
    </source>
</evidence>
<comment type="caution">
    <text evidence="1">The sequence shown here is derived from an EMBL/GenBank/DDBJ whole genome shotgun (WGS) entry which is preliminary data.</text>
</comment>
<accession>A0ABW9DHB9</accession>
<gene>
    <name evidence="1" type="ORF">PQQ68_27755</name>
</gene>
<sequence length="155" mass="17462">MTDHKKLFEDVSEFLADRGYLVVVEQVRDELATGRLSEERIQTLREVDGRTVSMLDDATFKRSQPAEFVRRQDYSDAEALVLLLEAAKRAIVDGAAMAAHINSDLEDFGLTGLSFESDRVDRQRYVVPLDSVDSLIAARTRALEIDELINSVRES</sequence>
<proteinExistence type="predicted"/>
<dbReference type="RefSeq" id="WP_408217082.1">
    <property type="nucleotide sequence ID" value="NZ_JAQQBZ010000025.1"/>
</dbReference>
<keyword evidence="2" id="KW-1185">Reference proteome</keyword>
<dbReference type="EMBL" id="JAQQBZ010000025">
    <property type="protein sequence ID" value="MFM0596833.1"/>
    <property type="molecule type" value="Genomic_DNA"/>
</dbReference>
<dbReference type="Proteomes" id="UP001629367">
    <property type="component" value="Unassembled WGS sequence"/>
</dbReference>
<reference evidence="1 2" key="1">
    <citation type="journal article" date="2024" name="Chem. Sci.">
        <title>Discovery of megapolipeptins by genome mining of a Burkholderiales bacteria collection.</title>
        <authorList>
            <person name="Paulo B.S."/>
            <person name="Recchia M.J.J."/>
            <person name="Lee S."/>
            <person name="Fergusson C.H."/>
            <person name="Romanowski S.B."/>
            <person name="Hernandez A."/>
            <person name="Krull N."/>
            <person name="Liu D.Y."/>
            <person name="Cavanagh H."/>
            <person name="Bos A."/>
            <person name="Gray C.A."/>
            <person name="Murphy B.T."/>
            <person name="Linington R.G."/>
            <person name="Eustaquio A.S."/>
        </authorList>
    </citation>
    <scope>NUCLEOTIDE SEQUENCE [LARGE SCALE GENOMIC DNA]</scope>
    <source>
        <strain evidence="1 2">RL17-335-BIF-A</strain>
    </source>
</reference>
<evidence type="ECO:0000313" key="1">
    <source>
        <dbReference type="EMBL" id="MFM0596833.1"/>
    </source>
</evidence>
<name>A0ABW9DHB9_9BURK</name>
<protein>
    <submittedName>
        <fullName evidence="1">Uncharacterized protein</fullName>
    </submittedName>
</protein>
<organism evidence="1 2">
    <name type="scientific">Paraburkholderia dilworthii</name>
    <dbReference type="NCBI Taxonomy" id="948106"/>
    <lineage>
        <taxon>Bacteria</taxon>
        <taxon>Pseudomonadati</taxon>
        <taxon>Pseudomonadota</taxon>
        <taxon>Betaproteobacteria</taxon>
        <taxon>Burkholderiales</taxon>
        <taxon>Burkholderiaceae</taxon>
        <taxon>Paraburkholderia</taxon>
    </lineage>
</organism>